<keyword evidence="5 11" id="KW-0436">Ligase</keyword>
<keyword evidence="4 11" id="KW-0963">Cytoplasm</keyword>
<evidence type="ECO:0000256" key="11">
    <source>
        <dbReference type="HAMAP-Rule" id="MF_00255"/>
    </source>
</evidence>
<evidence type="ECO:0000256" key="4">
    <source>
        <dbReference type="ARBA" id="ARBA00022490"/>
    </source>
</evidence>
<comment type="similarity">
    <text evidence="2 11">Belongs to the class-II aminoacyl-tRNA synthetase family.</text>
</comment>
<dbReference type="Proteomes" id="UP000298585">
    <property type="component" value="Chromosome"/>
</dbReference>
<dbReference type="GO" id="GO:0006420">
    <property type="term" value="P:arginyl-tRNA aminoacylation"/>
    <property type="evidence" value="ECO:0007669"/>
    <property type="project" value="InterPro"/>
</dbReference>
<dbReference type="InterPro" id="IPR008909">
    <property type="entry name" value="DALR_anticod-bd"/>
</dbReference>
<dbReference type="SUPFAM" id="SSF109604">
    <property type="entry name" value="HD-domain/PDEase-like"/>
    <property type="match status" value="1"/>
</dbReference>
<dbReference type="InterPro" id="IPR015944">
    <property type="entry name" value="Gly-tRNA-synth_bsu"/>
</dbReference>
<feature type="domain" description="DALR anticodon binding" evidence="12">
    <location>
        <begin position="582"/>
        <end position="680"/>
    </location>
</feature>
<keyword evidence="8 11" id="KW-0648">Protein biosynthesis</keyword>
<organism evidence="13 14">
    <name type="scientific">Buchnera aphidicola</name>
    <name type="common">Sitobion avenae</name>
    <dbReference type="NCBI Taxonomy" id="571428"/>
    <lineage>
        <taxon>Bacteria</taxon>
        <taxon>Pseudomonadati</taxon>
        <taxon>Pseudomonadota</taxon>
        <taxon>Gammaproteobacteria</taxon>
        <taxon>Enterobacterales</taxon>
        <taxon>Erwiniaceae</taxon>
        <taxon>Buchnera</taxon>
    </lineage>
</organism>
<dbReference type="PANTHER" id="PTHR30075">
    <property type="entry name" value="GLYCYL-TRNA SYNTHETASE"/>
    <property type="match status" value="1"/>
</dbReference>
<comment type="catalytic activity">
    <reaction evidence="10 11">
        <text>tRNA(Gly) + glycine + ATP = glycyl-tRNA(Gly) + AMP + diphosphate</text>
        <dbReference type="Rhea" id="RHEA:16013"/>
        <dbReference type="Rhea" id="RHEA-COMP:9664"/>
        <dbReference type="Rhea" id="RHEA-COMP:9683"/>
        <dbReference type="ChEBI" id="CHEBI:30616"/>
        <dbReference type="ChEBI" id="CHEBI:33019"/>
        <dbReference type="ChEBI" id="CHEBI:57305"/>
        <dbReference type="ChEBI" id="CHEBI:78442"/>
        <dbReference type="ChEBI" id="CHEBI:78522"/>
        <dbReference type="ChEBI" id="CHEBI:456215"/>
        <dbReference type="EC" id="6.1.1.14"/>
    </reaction>
</comment>
<evidence type="ECO:0000256" key="9">
    <source>
        <dbReference type="ARBA" id="ARBA00023146"/>
    </source>
</evidence>
<keyword evidence="6 11" id="KW-0547">Nucleotide-binding</keyword>
<dbReference type="Pfam" id="PF02092">
    <property type="entry name" value="tRNA_synt_2f"/>
    <property type="match status" value="1"/>
</dbReference>
<reference evidence="13 14" key="2">
    <citation type="submission" date="2019-05" db="EMBL/GenBank/DDBJ databases">
        <title>Genome evolution of the obligate endosymbiont Buchnera aphidicola.</title>
        <authorList>
            <person name="Moran N.A."/>
        </authorList>
    </citation>
    <scope>NUCLEOTIDE SEQUENCE [LARGE SCALE GENOMIC DNA]</scope>
    <source>
        <strain evidence="13 14">Sav</strain>
    </source>
</reference>
<gene>
    <name evidence="11" type="primary">glyS</name>
    <name evidence="13" type="ORF">D9V77_00665</name>
</gene>
<dbReference type="PRINTS" id="PR01045">
    <property type="entry name" value="TRNASYNTHGB"/>
</dbReference>
<name>A0A4D6Y7S4_9GAMM</name>
<accession>A0A4D6Y7S4</accession>
<dbReference type="GO" id="GO:0006426">
    <property type="term" value="P:glycyl-tRNA aminoacylation"/>
    <property type="evidence" value="ECO:0007669"/>
    <property type="project" value="UniProtKB-UniRule"/>
</dbReference>
<dbReference type="RefSeq" id="WP_158338093.1">
    <property type="nucleotide sequence ID" value="NZ_CP034855.1"/>
</dbReference>
<evidence type="ECO:0000313" key="13">
    <source>
        <dbReference type="EMBL" id="QCI25359.1"/>
    </source>
</evidence>
<dbReference type="InterPro" id="IPR006194">
    <property type="entry name" value="Gly-tRNA-synth_heterodimer"/>
</dbReference>
<dbReference type="EMBL" id="CP034855">
    <property type="protein sequence ID" value="QCI25359.1"/>
    <property type="molecule type" value="Genomic_DNA"/>
</dbReference>
<evidence type="ECO:0000259" key="12">
    <source>
        <dbReference type="Pfam" id="PF05746"/>
    </source>
</evidence>
<dbReference type="EC" id="6.1.1.14" evidence="11"/>
<evidence type="ECO:0000313" key="14">
    <source>
        <dbReference type="Proteomes" id="UP000298585"/>
    </source>
</evidence>
<evidence type="ECO:0000256" key="6">
    <source>
        <dbReference type="ARBA" id="ARBA00022741"/>
    </source>
</evidence>
<comment type="subunit">
    <text evidence="3 11">Tetramer of two alpha and two beta subunits.</text>
</comment>
<dbReference type="GO" id="GO:0005829">
    <property type="term" value="C:cytosol"/>
    <property type="evidence" value="ECO:0007669"/>
    <property type="project" value="TreeGrafter"/>
</dbReference>
<evidence type="ECO:0000256" key="2">
    <source>
        <dbReference type="ARBA" id="ARBA00008226"/>
    </source>
</evidence>
<dbReference type="HAMAP" id="MF_00255">
    <property type="entry name" value="Gly_tRNA_synth_beta"/>
    <property type="match status" value="1"/>
</dbReference>
<evidence type="ECO:0000256" key="1">
    <source>
        <dbReference type="ARBA" id="ARBA00004496"/>
    </source>
</evidence>
<dbReference type="Pfam" id="PF05746">
    <property type="entry name" value="DALR_1"/>
    <property type="match status" value="1"/>
</dbReference>
<dbReference type="PROSITE" id="PS50861">
    <property type="entry name" value="AA_TRNA_LIGASE_II_GLYAB"/>
    <property type="match status" value="1"/>
</dbReference>
<evidence type="ECO:0000256" key="8">
    <source>
        <dbReference type="ARBA" id="ARBA00022917"/>
    </source>
</evidence>
<dbReference type="NCBIfam" id="TIGR00211">
    <property type="entry name" value="glyS"/>
    <property type="match status" value="1"/>
</dbReference>
<comment type="subcellular location">
    <subcellularLocation>
        <location evidence="1 11">Cytoplasm</location>
    </subcellularLocation>
</comment>
<dbReference type="AlphaFoldDB" id="A0A4D6Y7S4"/>
<reference evidence="13 14" key="1">
    <citation type="submission" date="2018-12" db="EMBL/GenBank/DDBJ databases">
        <authorList>
            <person name="Chong R.A."/>
        </authorList>
    </citation>
    <scope>NUCLEOTIDE SEQUENCE [LARGE SCALE GENOMIC DNA]</scope>
    <source>
        <strain evidence="13 14">Sav</strain>
    </source>
</reference>
<dbReference type="OrthoDB" id="9775440at2"/>
<keyword evidence="7 11" id="KW-0067">ATP-binding</keyword>
<keyword evidence="9 11" id="KW-0030">Aminoacyl-tRNA synthetase</keyword>
<evidence type="ECO:0000256" key="7">
    <source>
        <dbReference type="ARBA" id="ARBA00022840"/>
    </source>
</evidence>
<evidence type="ECO:0000256" key="3">
    <source>
        <dbReference type="ARBA" id="ARBA00011209"/>
    </source>
</evidence>
<dbReference type="PANTHER" id="PTHR30075:SF2">
    <property type="entry name" value="GLYCINE--TRNA LIGASE, CHLOROPLASTIC_MITOCHONDRIAL 2"/>
    <property type="match status" value="1"/>
</dbReference>
<evidence type="ECO:0000256" key="10">
    <source>
        <dbReference type="ARBA" id="ARBA00047937"/>
    </source>
</evidence>
<evidence type="ECO:0000256" key="5">
    <source>
        <dbReference type="ARBA" id="ARBA00022598"/>
    </source>
</evidence>
<dbReference type="GO" id="GO:0004820">
    <property type="term" value="F:glycine-tRNA ligase activity"/>
    <property type="evidence" value="ECO:0007669"/>
    <property type="project" value="UniProtKB-UniRule"/>
</dbReference>
<protein>
    <recommendedName>
        <fullName evidence="11">Glycine--tRNA ligase beta subunit</fullName>
        <ecNumber evidence="11">6.1.1.14</ecNumber>
    </recommendedName>
    <alternativeName>
        <fullName evidence="11">Glycyl-tRNA synthetase beta subunit</fullName>
        <shortName evidence="11">GlyRS</shortName>
    </alternativeName>
</protein>
<dbReference type="GO" id="GO:0005524">
    <property type="term" value="F:ATP binding"/>
    <property type="evidence" value="ECO:0007669"/>
    <property type="project" value="UniProtKB-UniRule"/>
</dbReference>
<dbReference type="GO" id="GO:0004814">
    <property type="term" value="F:arginine-tRNA ligase activity"/>
    <property type="evidence" value="ECO:0007669"/>
    <property type="project" value="InterPro"/>
</dbReference>
<proteinExistence type="inferred from homology"/>
<sequence length="690" mass="81024">MTRKTLLIEIGTEELPARLLYKISSYFYENFIKELIIYNITYNKVETFSTPRRLALKIIDIDTSEKFIEIKKRGPSIIKSYNKNGLLTEAAIRWSKHCGININQAGRLKNKKGEWLLCTIRKKQEKIELLLPKMIESALKKIPIKKSMRWEKNNYKFSRPIRNIVILLNNTIVSGKIFNISSNNLLQNHLSEKEKRIEINDVKDYPKILFQKNNIIADYIIRKEKIVNNIKKIAQNVGGFIKNNQFLIEEVTSLVESPTAFLAVFEKKFLKIPKKILIYTIEKQQKCFPIYNVKQELLPYFIFISNINPRKPEKIIMGNQKVMHARLSDAEFFFKQDKLIKLENRLLSLKKVLFQNNLGSLYEKTLRLQFLIEWIAKYSNSNIQDSIRAALLSKCDLITNIVCEFPELQGTIGMYYSLEDNEKKEISIALEEQYLPSFSGDKLPQTSIGCSLSIADKMDTLSGMFYVGNIPSADKDPFALRRLAIGIIRIIITKNIPLDLKNLINKSFHLYDEKHDVNSIISNKLLDFFITRLFHWYEEMGYSVKIIKSVLSYKSTLLIDVHKKIKAISFFKKLEESKSILSSIKRISNILEKENKKITGNINFKLMVEKEEIILFNQIEDFNIYTKNLFSEKKYKDILMKIKDLEKPIYNFFKKVKIYHYNSEIRLNRLLLLYTLKKIFFKIADFSYLY</sequence>